<evidence type="ECO:0000313" key="3">
    <source>
        <dbReference type="Proteomes" id="UP001060112"/>
    </source>
</evidence>
<accession>A0ABY5HZ16</accession>
<evidence type="ECO:0000256" key="1">
    <source>
        <dbReference type="SAM" id="Phobius"/>
    </source>
</evidence>
<feature type="transmembrane region" description="Helical" evidence="1">
    <location>
        <begin position="21"/>
        <end position="38"/>
    </location>
</feature>
<keyword evidence="1" id="KW-0472">Membrane</keyword>
<name>A0ABY5HZ16_9FIRM</name>
<feature type="transmembrane region" description="Helical" evidence="1">
    <location>
        <begin position="44"/>
        <end position="66"/>
    </location>
</feature>
<gene>
    <name evidence="2" type="ORF">NMU03_11720</name>
</gene>
<feature type="transmembrane region" description="Helical" evidence="1">
    <location>
        <begin position="204"/>
        <end position="229"/>
    </location>
</feature>
<dbReference type="InterPro" id="IPR010380">
    <property type="entry name" value="DUF975"/>
</dbReference>
<dbReference type="PANTHER" id="PTHR40076:SF1">
    <property type="entry name" value="MEMBRANE PROTEIN"/>
    <property type="match status" value="1"/>
</dbReference>
<organism evidence="2 3">
    <name type="scientific">Allocoprobacillus halotolerans</name>
    <dbReference type="NCBI Taxonomy" id="2944914"/>
    <lineage>
        <taxon>Bacteria</taxon>
        <taxon>Bacillati</taxon>
        <taxon>Bacillota</taxon>
        <taxon>Erysipelotrichia</taxon>
        <taxon>Erysipelotrichales</taxon>
        <taxon>Erysipelotrichaceae</taxon>
        <taxon>Allocoprobacillus</taxon>
    </lineage>
</organism>
<feature type="transmembrane region" description="Helical" evidence="1">
    <location>
        <begin position="99"/>
        <end position="130"/>
    </location>
</feature>
<evidence type="ECO:0000313" key="2">
    <source>
        <dbReference type="EMBL" id="UTY38336.1"/>
    </source>
</evidence>
<feature type="transmembrane region" description="Helical" evidence="1">
    <location>
        <begin position="235"/>
        <end position="257"/>
    </location>
</feature>
<proteinExistence type="predicted"/>
<sequence>MNIQKIKARAGQIQNLNRAQYMRILLMLVLLELIPNLFDIGEDILSRLLYLIISIAFIAVAHGYVISSLKMVRNQSQMLADDDAFVGFKRFKELFSTYLLTNIVTIVLGMVAMFILTVFLGIIIGSTAGLPSEAVLLNDYTQIVSYLTNLPVSILATFMLFYLLLIVIVFVISSYMFAVPYLLERYHMTNLNAIKESFRLMKGHILDFIKLNLSFLGWMVLIILVQSFIGGFLAFLPVLGSLIAAIIAGVISVYTYMPRYQLSRAIFFEELAYYRYEQNQSYDGDEQHV</sequence>
<keyword evidence="1" id="KW-1133">Transmembrane helix</keyword>
<dbReference type="RefSeq" id="WP_290138596.1">
    <property type="nucleotide sequence ID" value="NZ_CP101620.1"/>
</dbReference>
<protein>
    <submittedName>
        <fullName evidence="2">DUF975 family protein</fullName>
    </submittedName>
</protein>
<dbReference type="PANTHER" id="PTHR40076">
    <property type="entry name" value="MEMBRANE PROTEIN-RELATED"/>
    <property type="match status" value="1"/>
</dbReference>
<dbReference type="Proteomes" id="UP001060112">
    <property type="component" value="Chromosome"/>
</dbReference>
<keyword evidence="3" id="KW-1185">Reference proteome</keyword>
<feature type="transmembrane region" description="Helical" evidence="1">
    <location>
        <begin position="150"/>
        <end position="183"/>
    </location>
</feature>
<dbReference type="Pfam" id="PF06161">
    <property type="entry name" value="DUF975"/>
    <property type="match status" value="1"/>
</dbReference>
<reference evidence="2" key="1">
    <citation type="submission" date="2022-07" db="EMBL/GenBank/DDBJ databases">
        <title>Faecal culturing of patients with breast cancer.</title>
        <authorList>
            <person name="Teng N.M.Y."/>
            <person name="Kiu R."/>
            <person name="Evans R."/>
            <person name="Baker D.J."/>
            <person name="Zenner C."/>
            <person name="Robinson S.D."/>
            <person name="Hall L.J."/>
        </authorList>
    </citation>
    <scope>NUCLEOTIDE SEQUENCE</scope>
    <source>
        <strain evidence="2">LH1062</strain>
    </source>
</reference>
<dbReference type="EMBL" id="CP101620">
    <property type="protein sequence ID" value="UTY38336.1"/>
    <property type="molecule type" value="Genomic_DNA"/>
</dbReference>
<keyword evidence="1" id="KW-0812">Transmembrane</keyword>